<evidence type="ECO:0000259" key="6">
    <source>
        <dbReference type="Pfam" id="PF00056"/>
    </source>
</evidence>
<reference evidence="7" key="2">
    <citation type="submission" date="2025-09" db="UniProtKB">
        <authorList>
            <consortium name="Ensembl"/>
        </authorList>
    </citation>
    <scope>IDENTIFICATION</scope>
</reference>
<dbReference type="Pfam" id="PF00056">
    <property type="entry name" value="Ldh_1_N"/>
    <property type="match status" value="1"/>
</dbReference>
<dbReference type="EC" id="1.1.1.37" evidence="1"/>
<evidence type="ECO:0000256" key="1">
    <source>
        <dbReference type="ARBA" id="ARBA00012995"/>
    </source>
</evidence>
<reference evidence="7" key="1">
    <citation type="submission" date="2025-08" db="UniProtKB">
        <authorList>
            <consortium name="Ensembl"/>
        </authorList>
    </citation>
    <scope>IDENTIFICATION</scope>
</reference>
<dbReference type="Ensembl" id="ENSCVAT00000026343.1">
    <property type="protein sequence ID" value="ENSCVAP00000017633.1"/>
    <property type="gene ID" value="ENSCVAG00000020739.1"/>
</dbReference>
<dbReference type="GO" id="GO:0005739">
    <property type="term" value="C:mitochondrion"/>
    <property type="evidence" value="ECO:0007669"/>
    <property type="project" value="TreeGrafter"/>
</dbReference>
<dbReference type="InterPro" id="IPR036291">
    <property type="entry name" value="NAD(P)-bd_dom_sf"/>
</dbReference>
<dbReference type="GeneTree" id="ENSGT00390000016686"/>
<dbReference type="GO" id="GO:0006099">
    <property type="term" value="P:tricarboxylic acid cycle"/>
    <property type="evidence" value="ECO:0007669"/>
    <property type="project" value="UniProtKB-KW"/>
</dbReference>
<dbReference type="STRING" id="28743.ENSCVAP00000017633"/>
<sequence>MFSRAVRPTLSLARSLSTSSQNHAKVAVLGASGGIGQPLSLLLKNSPLVSQLSLYDIAHTPGVAADLSHIETRAQVSGYIGPDQLDASSRSLVSLSRSRSLFLSLRTSWVSLSLRLLRFLLSLLSFFFRPERQEHFNIADYNSDDFLIFYPACYKCPCQFPKM</sequence>
<evidence type="ECO:0000256" key="5">
    <source>
        <dbReference type="ARBA" id="ARBA00023027"/>
    </source>
</evidence>
<evidence type="ECO:0000313" key="7">
    <source>
        <dbReference type="Ensembl" id="ENSCVAP00000017633.1"/>
    </source>
</evidence>
<evidence type="ECO:0000256" key="2">
    <source>
        <dbReference type="ARBA" id="ARBA00016075"/>
    </source>
</evidence>
<dbReference type="GO" id="GO:0030060">
    <property type="term" value="F:L-malate dehydrogenase (NAD+) activity"/>
    <property type="evidence" value="ECO:0007669"/>
    <property type="project" value="UniProtKB-EC"/>
</dbReference>
<dbReference type="PANTHER" id="PTHR11540">
    <property type="entry name" value="MALATE AND LACTATE DEHYDROGENASE"/>
    <property type="match status" value="1"/>
</dbReference>
<dbReference type="InterPro" id="IPR001236">
    <property type="entry name" value="Lactate/malate_DH_N"/>
</dbReference>
<accession>A0A3Q2DF78</accession>
<keyword evidence="8" id="KW-1185">Reference proteome</keyword>
<dbReference type="AlphaFoldDB" id="A0A3Q2DF78"/>
<evidence type="ECO:0000256" key="4">
    <source>
        <dbReference type="ARBA" id="ARBA00023002"/>
    </source>
</evidence>
<dbReference type="Gene3D" id="3.40.50.720">
    <property type="entry name" value="NAD(P)-binding Rossmann-like Domain"/>
    <property type="match status" value="1"/>
</dbReference>
<organism evidence="7 8">
    <name type="scientific">Cyprinodon variegatus</name>
    <name type="common">Sheepshead minnow</name>
    <dbReference type="NCBI Taxonomy" id="28743"/>
    <lineage>
        <taxon>Eukaryota</taxon>
        <taxon>Metazoa</taxon>
        <taxon>Chordata</taxon>
        <taxon>Craniata</taxon>
        <taxon>Vertebrata</taxon>
        <taxon>Euteleostomi</taxon>
        <taxon>Actinopterygii</taxon>
        <taxon>Neopterygii</taxon>
        <taxon>Teleostei</taxon>
        <taxon>Neoteleostei</taxon>
        <taxon>Acanthomorphata</taxon>
        <taxon>Ovalentaria</taxon>
        <taxon>Atherinomorphae</taxon>
        <taxon>Cyprinodontiformes</taxon>
        <taxon>Cyprinodontidae</taxon>
        <taxon>Cyprinodon</taxon>
    </lineage>
</organism>
<keyword evidence="5" id="KW-0520">NAD</keyword>
<protein>
    <recommendedName>
        <fullName evidence="2">Malate dehydrogenase, mitochondrial</fullName>
        <ecNumber evidence="1">1.1.1.37</ecNumber>
    </recommendedName>
</protein>
<feature type="domain" description="Lactate/malate dehydrogenase N-terminal" evidence="6">
    <location>
        <begin position="25"/>
        <end position="86"/>
    </location>
</feature>
<keyword evidence="4" id="KW-0560">Oxidoreductase</keyword>
<dbReference type="Proteomes" id="UP000265020">
    <property type="component" value="Unassembled WGS sequence"/>
</dbReference>
<evidence type="ECO:0000256" key="3">
    <source>
        <dbReference type="ARBA" id="ARBA00022532"/>
    </source>
</evidence>
<evidence type="ECO:0000313" key="8">
    <source>
        <dbReference type="Proteomes" id="UP000265020"/>
    </source>
</evidence>
<keyword evidence="3" id="KW-0816">Tricarboxylic acid cycle</keyword>
<dbReference type="PANTHER" id="PTHR11540:SF16">
    <property type="entry name" value="MALATE DEHYDROGENASE, MITOCHONDRIAL"/>
    <property type="match status" value="1"/>
</dbReference>
<proteinExistence type="predicted"/>
<name>A0A3Q2DF78_CYPVA</name>
<dbReference type="SUPFAM" id="SSF51735">
    <property type="entry name" value="NAD(P)-binding Rossmann-fold domains"/>
    <property type="match status" value="1"/>
</dbReference>